<accession>A0ABP8YXX7</accession>
<dbReference type="InterPro" id="IPR000600">
    <property type="entry name" value="ROK"/>
</dbReference>
<keyword evidence="3" id="KW-1185">Reference proteome</keyword>
<protein>
    <submittedName>
        <fullName evidence="2">ROK family protein</fullName>
    </submittedName>
</protein>
<dbReference type="InterPro" id="IPR043129">
    <property type="entry name" value="ATPase_NBD"/>
</dbReference>
<dbReference type="EMBL" id="BAABLP010000002">
    <property type="protein sequence ID" value="GAA4741663.1"/>
    <property type="molecule type" value="Genomic_DNA"/>
</dbReference>
<dbReference type="SUPFAM" id="SSF53067">
    <property type="entry name" value="Actin-like ATPase domain"/>
    <property type="match status" value="1"/>
</dbReference>
<comment type="similarity">
    <text evidence="1">Belongs to the ROK (NagC/XylR) family.</text>
</comment>
<gene>
    <name evidence="2" type="ORF">GCM10025783_11060</name>
</gene>
<name>A0ABP8YXX7_9MICO</name>
<reference evidence="3" key="1">
    <citation type="journal article" date="2019" name="Int. J. Syst. Evol. Microbiol.">
        <title>The Global Catalogue of Microorganisms (GCM) 10K type strain sequencing project: providing services to taxonomists for standard genome sequencing and annotation.</title>
        <authorList>
            <consortium name="The Broad Institute Genomics Platform"/>
            <consortium name="The Broad Institute Genome Sequencing Center for Infectious Disease"/>
            <person name="Wu L."/>
            <person name="Ma J."/>
        </authorList>
    </citation>
    <scope>NUCLEOTIDE SEQUENCE [LARGE SCALE GENOMIC DNA]</scope>
    <source>
        <strain evidence="3">JCM 19015</strain>
    </source>
</reference>
<dbReference type="CDD" id="cd23763">
    <property type="entry name" value="ASKHA_ATPase_ROK"/>
    <property type="match status" value="1"/>
</dbReference>
<sequence length="292" mass="28856">MDDVLGVDVGGTAIKTWWRGSPGATVRTPKDDVTGERTAAVIADLVAALPGVAAVGMATPGIVDDDAGVCRMSVNLGWRDVPIRDLVEARAGLPAALTHDVRAGAVAERLSGAGAGRPGPLAFAAAGTGLALAVVDADTRPIGTGWAGEVGQLRYGPGPHTGLRVEEVASAGGLAARFGTAEAVDVLTARNAGDVAAAARWDETVDALAEVLAWTVALVAPGTVVVGGGLVRAGDDLLVPLRVALAARLAGFPEPVVVPAAHGTAAAAIGAAHLGALRLGTTAQPSARGSLA</sequence>
<dbReference type="Proteomes" id="UP001500121">
    <property type="component" value="Unassembled WGS sequence"/>
</dbReference>
<dbReference type="Gene3D" id="3.30.420.40">
    <property type="match status" value="2"/>
</dbReference>
<evidence type="ECO:0000313" key="2">
    <source>
        <dbReference type="EMBL" id="GAA4741663.1"/>
    </source>
</evidence>
<evidence type="ECO:0000256" key="1">
    <source>
        <dbReference type="ARBA" id="ARBA00006479"/>
    </source>
</evidence>
<evidence type="ECO:0000313" key="3">
    <source>
        <dbReference type="Proteomes" id="UP001500121"/>
    </source>
</evidence>
<comment type="caution">
    <text evidence="2">The sequence shown here is derived from an EMBL/GenBank/DDBJ whole genome shotgun (WGS) entry which is preliminary data.</text>
</comment>
<dbReference type="PANTHER" id="PTHR18964:SF149">
    <property type="entry name" value="BIFUNCTIONAL UDP-N-ACETYLGLUCOSAMINE 2-EPIMERASE_N-ACETYLMANNOSAMINE KINASE"/>
    <property type="match status" value="1"/>
</dbReference>
<proteinExistence type="inferred from homology"/>
<dbReference type="RefSeq" id="WP_345480024.1">
    <property type="nucleotide sequence ID" value="NZ_BAABLP010000002.1"/>
</dbReference>
<organism evidence="2 3">
    <name type="scientific">Amnibacterium soli</name>
    <dbReference type="NCBI Taxonomy" id="1282736"/>
    <lineage>
        <taxon>Bacteria</taxon>
        <taxon>Bacillati</taxon>
        <taxon>Actinomycetota</taxon>
        <taxon>Actinomycetes</taxon>
        <taxon>Micrococcales</taxon>
        <taxon>Microbacteriaceae</taxon>
        <taxon>Amnibacterium</taxon>
    </lineage>
</organism>
<dbReference type="Pfam" id="PF00480">
    <property type="entry name" value="ROK"/>
    <property type="match status" value="1"/>
</dbReference>
<dbReference type="PANTHER" id="PTHR18964">
    <property type="entry name" value="ROK (REPRESSOR, ORF, KINASE) FAMILY"/>
    <property type="match status" value="1"/>
</dbReference>